<reference evidence="3 4" key="1">
    <citation type="submission" date="2019-02" db="EMBL/GenBank/DDBJ databases">
        <title>Deep-cultivation of Planctomycetes and their phenomic and genomic characterization uncovers novel biology.</title>
        <authorList>
            <person name="Wiegand S."/>
            <person name="Jogler M."/>
            <person name="Boedeker C."/>
            <person name="Pinto D."/>
            <person name="Vollmers J."/>
            <person name="Rivas-Marin E."/>
            <person name="Kohn T."/>
            <person name="Peeters S.H."/>
            <person name="Heuer A."/>
            <person name="Rast P."/>
            <person name="Oberbeckmann S."/>
            <person name="Bunk B."/>
            <person name="Jeske O."/>
            <person name="Meyerdierks A."/>
            <person name="Storesund J.E."/>
            <person name="Kallscheuer N."/>
            <person name="Luecker S."/>
            <person name="Lage O.M."/>
            <person name="Pohl T."/>
            <person name="Merkel B.J."/>
            <person name="Hornburger P."/>
            <person name="Mueller R.-W."/>
            <person name="Bruemmer F."/>
            <person name="Labrenz M."/>
            <person name="Spormann A.M."/>
            <person name="Op den Camp H."/>
            <person name="Overmann J."/>
            <person name="Amann R."/>
            <person name="Jetten M.S.M."/>
            <person name="Mascher T."/>
            <person name="Medema M.H."/>
            <person name="Devos D.P."/>
            <person name="Kaster A.-K."/>
            <person name="Ovreas L."/>
            <person name="Rohde M."/>
            <person name="Galperin M.Y."/>
            <person name="Jogler C."/>
        </authorList>
    </citation>
    <scope>NUCLEOTIDE SEQUENCE [LARGE SCALE GENOMIC DNA]</scope>
    <source>
        <strain evidence="3 4">FF011L</strain>
    </source>
</reference>
<dbReference type="KEGG" id="rml:FF011L_20110"/>
<dbReference type="Proteomes" id="UP000320672">
    <property type="component" value="Chromosome"/>
</dbReference>
<keyword evidence="2" id="KW-0812">Transmembrane</keyword>
<feature type="region of interest" description="Disordered" evidence="1">
    <location>
        <begin position="154"/>
        <end position="177"/>
    </location>
</feature>
<dbReference type="AlphaFoldDB" id="A0A517MED9"/>
<proteinExistence type="predicted"/>
<evidence type="ECO:0000313" key="4">
    <source>
        <dbReference type="Proteomes" id="UP000320672"/>
    </source>
</evidence>
<keyword evidence="4" id="KW-1185">Reference proteome</keyword>
<gene>
    <name evidence="3" type="ORF">FF011L_20110</name>
</gene>
<sequence>MIRTHCQPNDRLQPRNGLNPARRSVSRGFTILETLLATAVLMIIAGIATQLLSWMSETQNQVQANMQQMHELNRLQQDLLQEITNAQECTTEGDLLLCKSEEYAIRYSIFPERIQKEKIVDDKTVAREGFVLPAEWTTNWQIKDDIVQFQWESQKQQPPSGHMDVVLPSADPTKWSP</sequence>
<dbReference type="EMBL" id="CP036262">
    <property type="protein sequence ID" value="QDS93249.1"/>
    <property type="molecule type" value="Genomic_DNA"/>
</dbReference>
<evidence type="ECO:0000313" key="3">
    <source>
        <dbReference type="EMBL" id="QDS93249.1"/>
    </source>
</evidence>
<evidence type="ECO:0000256" key="1">
    <source>
        <dbReference type="SAM" id="MobiDB-lite"/>
    </source>
</evidence>
<protein>
    <recommendedName>
        <fullName evidence="5">Prepilin-type N-terminal cleavage/methylation domain-containing protein</fullName>
    </recommendedName>
</protein>
<keyword evidence="2" id="KW-1133">Transmembrane helix</keyword>
<keyword evidence="2" id="KW-0472">Membrane</keyword>
<evidence type="ECO:0008006" key="5">
    <source>
        <dbReference type="Google" id="ProtNLM"/>
    </source>
</evidence>
<organism evidence="3 4">
    <name type="scientific">Roseimaritima multifibrata</name>
    <dbReference type="NCBI Taxonomy" id="1930274"/>
    <lineage>
        <taxon>Bacteria</taxon>
        <taxon>Pseudomonadati</taxon>
        <taxon>Planctomycetota</taxon>
        <taxon>Planctomycetia</taxon>
        <taxon>Pirellulales</taxon>
        <taxon>Pirellulaceae</taxon>
        <taxon>Roseimaritima</taxon>
    </lineage>
</organism>
<accession>A0A517MED9</accession>
<name>A0A517MED9_9BACT</name>
<feature type="transmembrane region" description="Helical" evidence="2">
    <location>
        <begin position="31"/>
        <end position="55"/>
    </location>
</feature>
<evidence type="ECO:0000256" key="2">
    <source>
        <dbReference type="SAM" id="Phobius"/>
    </source>
</evidence>
<dbReference type="RefSeq" id="WP_145351447.1">
    <property type="nucleotide sequence ID" value="NZ_CP036262.1"/>
</dbReference>